<comment type="caution">
    <text evidence="1">The sequence shown here is derived from an EMBL/GenBank/DDBJ whole genome shotgun (WGS) entry which is preliminary data.</text>
</comment>
<reference evidence="1 2" key="1">
    <citation type="submission" date="2019-03" db="EMBL/GenBank/DDBJ databases">
        <title>The genome sequence of a newly discovered highly antifungal drug resistant Aspergillus species, Aspergillus tanneri NIH 1004.</title>
        <authorList>
            <person name="Mounaud S."/>
            <person name="Singh I."/>
            <person name="Joardar V."/>
            <person name="Pakala S."/>
            <person name="Pakala S."/>
            <person name="Venepally P."/>
            <person name="Hoover J."/>
            <person name="Nierman W."/>
            <person name="Chung J."/>
            <person name="Losada L."/>
        </authorList>
    </citation>
    <scope>NUCLEOTIDE SEQUENCE [LARGE SCALE GENOMIC DNA]</scope>
    <source>
        <strain evidence="1 2">NIH1004</strain>
    </source>
</reference>
<accession>A0A4V3UQQ0</accession>
<protein>
    <submittedName>
        <fullName evidence="1">Uncharacterized protein</fullName>
    </submittedName>
</protein>
<sequence length="71" mass="8056">MIANAISDKDNARIIVLGCAATQYLHPILYLENYTWYPRPCGVNIPANLPQETGIQLSTKSKEWEWESVYG</sequence>
<dbReference type="Proteomes" id="UP000308092">
    <property type="component" value="Unassembled WGS sequence"/>
</dbReference>
<evidence type="ECO:0000313" key="2">
    <source>
        <dbReference type="Proteomes" id="UP000308092"/>
    </source>
</evidence>
<evidence type="ECO:0000313" key="1">
    <source>
        <dbReference type="EMBL" id="THC99910.1"/>
    </source>
</evidence>
<organism evidence="1 2">
    <name type="scientific">Aspergillus tanneri</name>
    <dbReference type="NCBI Taxonomy" id="1220188"/>
    <lineage>
        <taxon>Eukaryota</taxon>
        <taxon>Fungi</taxon>
        <taxon>Dikarya</taxon>
        <taxon>Ascomycota</taxon>
        <taxon>Pezizomycotina</taxon>
        <taxon>Eurotiomycetes</taxon>
        <taxon>Eurotiomycetidae</taxon>
        <taxon>Eurotiales</taxon>
        <taxon>Aspergillaceae</taxon>
        <taxon>Aspergillus</taxon>
        <taxon>Aspergillus subgen. Circumdati</taxon>
    </lineage>
</organism>
<dbReference type="AlphaFoldDB" id="A0A4V3UQQ0"/>
<keyword evidence="2" id="KW-1185">Reference proteome</keyword>
<dbReference type="VEuPathDB" id="FungiDB:EYZ11_000608"/>
<proteinExistence type="predicted"/>
<dbReference type="EMBL" id="SOSA01000009">
    <property type="protein sequence ID" value="THC99910.1"/>
    <property type="molecule type" value="Genomic_DNA"/>
</dbReference>
<name>A0A4V3UQQ0_9EURO</name>
<gene>
    <name evidence="1" type="ORF">EYZ11_000608</name>
</gene>